<feature type="transmembrane region" description="Helical" evidence="1">
    <location>
        <begin position="12"/>
        <end position="30"/>
    </location>
</feature>
<protein>
    <submittedName>
        <fullName evidence="2">Uncharacterized protein</fullName>
    </submittedName>
</protein>
<keyword evidence="1" id="KW-0812">Transmembrane</keyword>
<name>A0A0L0V3J0_9BASI</name>
<evidence type="ECO:0000313" key="2">
    <source>
        <dbReference type="EMBL" id="KNE93863.1"/>
    </source>
</evidence>
<dbReference type="EMBL" id="AJIL01000128">
    <property type="protein sequence ID" value="KNE93863.1"/>
    <property type="molecule type" value="Genomic_DNA"/>
</dbReference>
<organism evidence="2 3">
    <name type="scientific">Puccinia striiformis f. sp. tritici PST-78</name>
    <dbReference type="NCBI Taxonomy" id="1165861"/>
    <lineage>
        <taxon>Eukaryota</taxon>
        <taxon>Fungi</taxon>
        <taxon>Dikarya</taxon>
        <taxon>Basidiomycota</taxon>
        <taxon>Pucciniomycotina</taxon>
        <taxon>Pucciniomycetes</taxon>
        <taxon>Pucciniales</taxon>
        <taxon>Pucciniaceae</taxon>
        <taxon>Puccinia</taxon>
    </lineage>
</organism>
<dbReference type="Pfam" id="PF06728">
    <property type="entry name" value="PIG-U"/>
    <property type="match status" value="1"/>
</dbReference>
<dbReference type="STRING" id="1165861.A0A0L0V3J0"/>
<evidence type="ECO:0000256" key="1">
    <source>
        <dbReference type="SAM" id="Phobius"/>
    </source>
</evidence>
<dbReference type="Proteomes" id="UP000054564">
    <property type="component" value="Unassembled WGS sequence"/>
</dbReference>
<feature type="transmembrane region" description="Helical" evidence="1">
    <location>
        <begin position="36"/>
        <end position="54"/>
    </location>
</feature>
<proteinExistence type="predicted"/>
<keyword evidence="1" id="KW-0472">Membrane</keyword>
<dbReference type="AlphaFoldDB" id="A0A0L0V3J0"/>
<keyword evidence="3" id="KW-1185">Reference proteome</keyword>
<sequence length="85" mass="9545">MLSPTYQIRGWHLILLSAVSIIFHHLWMNLESGDANFYYASTLVGAIANGLFWIDAVSAIPERNSQIVDLDAKKIDKSNKVIIQT</sequence>
<reference evidence="3" key="1">
    <citation type="submission" date="2014-03" db="EMBL/GenBank/DDBJ databases">
        <title>The Genome Sequence of Puccinia striiformis f. sp. tritici PST-78.</title>
        <authorList>
            <consortium name="The Broad Institute Genome Sequencing Platform"/>
            <person name="Cuomo C."/>
            <person name="Hulbert S."/>
            <person name="Chen X."/>
            <person name="Walker B."/>
            <person name="Young S.K."/>
            <person name="Zeng Q."/>
            <person name="Gargeya S."/>
            <person name="Fitzgerald M."/>
            <person name="Haas B."/>
            <person name="Abouelleil A."/>
            <person name="Alvarado L."/>
            <person name="Arachchi H.M."/>
            <person name="Berlin A.M."/>
            <person name="Chapman S.B."/>
            <person name="Goldberg J."/>
            <person name="Griggs A."/>
            <person name="Gujja S."/>
            <person name="Hansen M."/>
            <person name="Howarth C."/>
            <person name="Imamovic A."/>
            <person name="Larimer J."/>
            <person name="McCowan C."/>
            <person name="Montmayeur A."/>
            <person name="Murphy C."/>
            <person name="Neiman D."/>
            <person name="Pearson M."/>
            <person name="Priest M."/>
            <person name="Roberts A."/>
            <person name="Saif S."/>
            <person name="Shea T."/>
            <person name="Sisk P."/>
            <person name="Sykes S."/>
            <person name="Wortman J."/>
            <person name="Nusbaum C."/>
            <person name="Birren B."/>
        </authorList>
    </citation>
    <scope>NUCLEOTIDE SEQUENCE [LARGE SCALE GENOMIC DNA]</scope>
    <source>
        <strain evidence="3">race PST-78</strain>
    </source>
</reference>
<gene>
    <name evidence="2" type="ORF">PSTG_12776</name>
</gene>
<evidence type="ECO:0000313" key="3">
    <source>
        <dbReference type="Proteomes" id="UP000054564"/>
    </source>
</evidence>
<accession>A0A0L0V3J0</accession>
<keyword evidence="1" id="KW-1133">Transmembrane helix</keyword>
<comment type="caution">
    <text evidence="2">The sequence shown here is derived from an EMBL/GenBank/DDBJ whole genome shotgun (WGS) entry which is preliminary data.</text>
</comment>